<evidence type="ECO:0000256" key="7">
    <source>
        <dbReference type="ARBA" id="ARBA00022958"/>
    </source>
</evidence>
<dbReference type="GO" id="GO:0005267">
    <property type="term" value="F:potassium channel activity"/>
    <property type="evidence" value="ECO:0007669"/>
    <property type="project" value="UniProtKB-KW"/>
</dbReference>
<feature type="transmembrane region" description="Helical" evidence="14">
    <location>
        <begin position="37"/>
        <end position="60"/>
    </location>
</feature>
<comment type="similarity">
    <text evidence="2">Belongs to the TMEM175 family.</text>
</comment>
<evidence type="ECO:0000256" key="12">
    <source>
        <dbReference type="ARBA" id="ARBA00034430"/>
    </source>
</evidence>
<feature type="transmembrane region" description="Helical" evidence="14">
    <location>
        <begin position="72"/>
        <end position="94"/>
    </location>
</feature>
<organism evidence="15 16">
    <name type="scientific">Furfurilactobacillus milii</name>
    <dbReference type="NCBI Taxonomy" id="2888272"/>
    <lineage>
        <taxon>Bacteria</taxon>
        <taxon>Bacillati</taxon>
        <taxon>Bacillota</taxon>
        <taxon>Bacilli</taxon>
        <taxon>Lactobacillales</taxon>
        <taxon>Lactobacillaceae</taxon>
        <taxon>Furfurilactobacillus</taxon>
    </lineage>
</organism>
<comment type="subcellular location">
    <subcellularLocation>
        <location evidence="1">Membrane</location>
        <topology evidence="1">Multi-pass membrane protein</topology>
    </subcellularLocation>
</comment>
<comment type="caution">
    <text evidence="15">The sequence shown here is derived from an EMBL/GenBank/DDBJ whole genome shotgun (WGS) entry which is preliminary data.</text>
</comment>
<keyword evidence="7" id="KW-0630">Potassium</keyword>
<protein>
    <submittedName>
        <fullName evidence="15">DUF1211 domain-containing protein</fullName>
    </submittedName>
</protein>
<feature type="region of interest" description="Disordered" evidence="13">
    <location>
        <begin position="339"/>
        <end position="373"/>
    </location>
</feature>
<feature type="compositionally biased region" description="Basic and acidic residues" evidence="13">
    <location>
        <begin position="339"/>
        <end position="350"/>
    </location>
</feature>
<keyword evidence="4" id="KW-0633">Potassium transport</keyword>
<feature type="region of interest" description="Disordered" evidence="13">
    <location>
        <begin position="260"/>
        <end position="302"/>
    </location>
</feature>
<dbReference type="AlphaFoldDB" id="A0A6N9I3B6"/>
<dbReference type="Pfam" id="PF06736">
    <property type="entry name" value="TMEM175"/>
    <property type="match status" value="1"/>
</dbReference>
<keyword evidence="6" id="KW-0631">Potassium channel</keyword>
<dbReference type="EMBL" id="WEZQ01000014">
    <property type="protein sequence ID" value="MYV17481.1"/>
    <property type="molecule type" value="Genomic_DNA"/>
</dbReference>
<reference evidence="15 16" key="1">
    <citation type="journal article" date="2019" name="Appl. Environ. Microbiol.">
        <title>Genetic determinants of hydroxycinnamic acid metabolism in heterofermentative lactobacilli.</title>
        <authorList>
            <person name="Gaur G."/>
            <person name="Oh J.H."/>
            <person name="Filannino P."/>
            <person name="Gobbetti M."/>
            <person name="van Pijkeren J.P."/>
            <person name="Ganzle M.G."/>
        </authorList>
    </citation>
    <scope>NUCLEOTIDE SEQUENCE [LARGE SCALE GENOMIC DNA]</scope>
    <source>
        <strain evidence="15 16">C5</strain>
    </source>
</reference>
<evidence type="ECO:0000256" key="9">
    <source>
        <dbReference type="ARBA" id="ARBA00023065"/>
    </source>
</evidence>
<dbReference type="Proteomes" id="UP000449209">
    <property type="component" value="Unassembled WGS sequence"/>
</dbReference>
<keyword evidence="11" id="KW-0407">Ion channel</keyword>
<keyword evidence="10 14" id="KW-0472">Membrane</keyword>
<evidence type="ECO:0000256" key="2">
    <source>
        <dbReference type="ARBA" id="ARBA00006920"/>
    </source>
</evidence>
<evidence type="ECO:0000256" key="8">
    <source>
        <dbReference type="ARBA" id="ARBA00022989"/>
    </source>
</evidence>
<evidence type="ECO:0000313" key="16">
    <source>
        <dbReference type="Proteomes" id="UP000449209"/>
    </source>
</evidence>
<feature type="transmembrane region" description="Helical" evidence="14">
    <location>
        <begin position="154"/>
        <end position="181"/>
    </location>
</feature>
<dbReference type="GO" id="GO:0015252">
    <property type="term" value="F:proton channel activity"/>
    <property type="evidence" value="ECO:0007669"/>
    <property type="project" value="InterPro"/>
</dbReference>
<dbReference type="PANTHER" id="PTHR31462:SF5">
    <property type="entry name" value="ENDOSOMAL_LYSOSOMAL PROTON CHANNEL TMEM175"/>
    <property type="match status" value="1"/>
</dbReference>
<feature type="transmembrane region" description="Helical" evidence="14">
    <location>
        <begin position="12"/>
        <end position="31"/>
    </location>
</feature>
<evidence type="ECO:0000256" key="11">
    <source>
        <dbReference type="ARBA" id="ARBA00023303"/>
    </source>
</evidence>
<dbReference type="RefSeq" id="WP_161003865.1">
    <property type="nucleotide sequence ID" value="NZ_WEZQ01000014.1"/>
</dbReference>
<evidence type="ECO:0000256" key="13">
    <source>
        <dbReference type="SAM" id="MobiDB-lite"/>
    </source>
</evidence>
<proteinExistence type="inferred from homology"/>
<dbReference type="InterPro" id="IPR010617">
    <property type="entry name" value="TMEM175-like"/>
</dbReference>
<keyword evidence="5 14" id="KW-0812">Transmembrane</keyword>
<evidence type="ECO:0000256" key="5">
    <source>
        <dbReference type="ARBA" id="ARBA00022692"/>
    </source>
</evidence>
<dbReference type="GO" id="GO:0016020">
    <property type="term" value="C:membrane"/>
    <property type="evidence" value="ECO:0007669"/>
    <property type="project" value="UniProtKB-SubCell"/>
</dbReference>
<evidence type="ECO:0000256" key="3">
    <source>
        <dbReference type="ARBA" id="ARBA00022448"/>
    </source>
</evidence>
<comment type="catalytic activity">
    <reaction evidence="12">
        <text>K(+)(in) = K(+)(out)</text>
        <dbReference type="Rhea" id="RHEA:29463"/>
        <dbReference type="ChEBI" id="CHEBI:29103"/>
    </reaction>
</comment>
<evidence type="ECO:0000256" key="4">
    <source>
        <dbReference type="ARBA" id="ARBA00022538"/>
    </source>
</evidence>
<dbReference type="OrthoDB" id="7626281at2"/>
<keyword evidence="3" id="KW-0813">Transport</keyword>
<dbReference type="PANTHER" id="PTHR31462">
    <property type="entry name" value="ENDOSOMAL/LYSOSOMAL POTASSIUM CHANNEL TMEM175"/>
    <property type="match status" value="1"/>
</dbReference>
<name>A0A6N9I3B6_9LACO</name>
<feature type="transmembrane region" description="Helical" evidence="14">
    <location>
        <begin position="106"/>
        <end position="123"/>
    </location>
</feature>
<evidence type="ECO:0000313" key="15">
    <source>
        <dbReference type="EMBL" id="MYV17481.1"/>
    </source>
</evidence>
<sequence>MDKLKTRLDAFSDAIIAIIITIMVLDLHGVVTDSPSAYLSLAKEIGIYFISFFYVANMWYSHATAFDEIDSMTYRILIMDFVFLAVLSLMPLFTSMMATNTTRVTVMAYGVLSAVVSVLFRFLTQSIIHFEYTNKSDMAQVYIKIFGFNNRIQMAISIAAIILAYFKPTWAIIFFLAYPIWNFLSSSSDRQEMYDVEQLTPDQRKDFLDFSTADRKAFREQQEKITAMLKANAENPIAVDNADVALQTPVDEADVDSLIDQPVSTQAPVRTPAATSAQAKATNVKPSPSPRAPKTPRSNSRRRNYWQQWLDQSDDPQLQDQLRQGGRLTQIQKQQWESWFKEQRKKDPRLQRQTQQARKQAQKDAQRQARKQK</sequence>
<gene>
    <name evidence="15" type="ORF">GB993_08185</name>
</gene>
<keyword evidence="8 14" id="KW-1133">Transmembrane helix</keyword>
<evidence type="ECO:0000256" key="6">
    <source>
        <dbReference type="ARBA" id="ARBA00022826"/>
    </source>
</evidence>
<keyword evidence="9" id="KW-0406">Ion transport</keyword>
<feature type="compositionally biased region" description="Polar residues" evidence="13">
    <location>
        <begin position="262"/>
        <end position="286"/>
    </location>
</feature>
<evidence type="ECO:0000256" key="14">
    <source>
        <dbReference type="SAM" id="Phobius"/>
    </source>
</evidence>
<accession>A0A6N9I3B6</accession>
<evidence type="ECO:0000256" key="10">
    <source>
        <dbReference type="ARBA" id="ARBA00023136"/>
    </source>
</evidence>
<evidence type="ECO:0000256" key="1">
    <source>
        <dbReference type="ARBA" id="ARBA00004141"/>
    </source>
</evidence>